<dbReference type="InterPro" id="IPR046373">
    <property type="entry name" value="Acyl-CoA_Oxase/DH_mid-dom_sf"/>
</dbReference>
<dbReference type="InterPro" id="IPR009100">
    <property type="entry name" value="AcylCoA_DH/oxidase_NM_dom_sf"/>
</dbReference>
<proteinExistence type="inferred from homology"/>
<dbReference type="InterPro" id="IPR006091">
    <property type="entry name" value="Acyl-CoA_Oxase/DH_mid-dom"/>
</dbReference>
<dbReference type="PANTHER" id="PTHR43292">
    <property type="entry name" value="ACYL-COA DEHYDROGENASE"/>
    <property type="match status" value="1"/>
</dbReference>
<organism evidence="10 11">
    <name type="scientific">Novosphingobium anseongense</name>
    <dbReference type="NCBI Taxonomy" id="3133436"/>
    <lineage>
        <taxon>Bacteria</taxon>
        <taxon>Pseudomonadati</taxon>
        <taxon>Pseudomonadota</taxon>
        <taxon>Alphaproteobacteria</taxon>
        <taxon>Sphingomonadales</taxon>
        <taxon>Sphingomonadaceae</taxon>
        <taxon>Novosphingobium</taxon>
    </lineage>
</organism>
<comment type="similarity">
    <text evidence="2 6">Belongs to the acyl-CoA dehydrogenase family.</text>
</comment>
<dbReference type="Proteomes" id="UP001361239">
    <property type="component" value="Unassembled WGS sequence"/>
</dbReference>
<dbReference type="Pfam" id="PF00441">
    <property type="entry name" value="Acyl-CoA_dh_1"/>
    <property type="match status" value="1"/>
</dbReference>
<feature type="domain" description="Acyl-CoA oxidase/dehydrogenase middle" evidence="8">
    <location>
        <begin position="135"/>
        <end position="219"/>
    </location>
</feature>
<feature type="domain" description="Acyl-CoA dehydrogenase/oxidase C-terminal" evidence="7">
    <location>
        <begin position="286"/>
        <end position="397"/>
    </location>
</feature>
<dbReference type="RefSeq" id="WP_339587923.1">
    <property type="nucleotide sequence ID" value="NZ_JBBHJZ010000003.1"/>
</dbReference>
<evidence type="ECO:0000313" key="10">
    <source>
        <dbReference type="EMBL" id="MEJ5977976.1"/>
    </source>
</evidence>
<dbReference type="SUPFAM" id="SSF56645">
    <property type="entry name" value="Acyl-CoA dehydrogenase NM domain-like"/>
    <property type="match status" value="1"/>
</dbReference>
<evidence type="ECO:0000256" key="1">
    <source>
        <dbReference type="ARBA" id="ARBA00001974"/>
    </source>
</evidence>
<protein>
    <submittedName>
        <fullName evidence="10">Acyl-CoA dehydrogenase family protein</fullName>
    </submittedName>
</protein>
<keyword evidence="3 6" id="KW-0285">Flavoprotein</keyword>
<dbReference type="Pfam" id="PF02771">
    <property type="entry name" value="Acyl-CoA_dh_N"/>
    <property type="match status" value="1"/>
</dbReference>
<sequence length="421" mass="45989">MSEGNNAIGESVEDFRLRARAWIKANLGPIQPFDLTQDCADDEEELVAVARDRALQRKLYDAGFAGLCFPKEYGGQGLTPEHNRAFNEELAGHEYPSRFTVPTFTPCATVIMEFGTPEQKAAHIPAILKGDEFWAQMLSEPGGGSDVAGATTSAVRDGDDWILNGAKVWTSRAWWHDWGIVLARTNWNVPKHQGLTVFLMRLQQPGVEIRRIERLNGESEACEEFMTDVRIPDSDRVGEIDGGWTVGQRWMFHERMGHNSPYVTQPVGLSHGRSEVTPVGIARQAGRLEDPAAQELIGESRALGLVANELQRRLASGAAAGKGNTDMSSVARLFRGMANVRQRTIAFDLAGAGAAGWTEEESDGVGVQGMEFLMRQVSCIGGGTTEISRNVIAERVLGMPREASGDKGVAFREVPRGPKRG</sequence>
<dbReference type="Pfam" id="PF02770">
    <property type="entry name" value="Acyl-CoA_dh_M"/>
    <property type="match status" value="1"/>
</dbReference>
<feature type="domain" description="Acyl-CoA dehydrogenase/oxidase N-terminal" evidence="9">
    <location>
        <begin position="52"/>
        <end position="131"/>
    </location>
</feature>
<evidence type="ECO:0000256" key="3">
    <source>
        <dbReference type="ARBA" id="ARBA00022630"/>
    </source>
</evidence>
<dbReference type="EMBL" id="JBBHJZ010000003">
    <property type="protein sequence ID" value="MEJ5977976.1"/>
    <property type="molecule type" value="Genomic_DNA"/>
</dbReference>
<dbReference type="SUPFAM" id="SSF47203">
    <property type="entry name" value="Acyl-CoA dehydrogenase C-terminal domain-like"/>
    <property type="match status" value="1"/>
</dbReference>
<gene>
    <name evidence="10" type="ORF">WG901_15100</name>
</gene>
<evidence type="ECO:0000256" key="5">
    <source>
        <dbReference type="ARBA" id="ARBA00023002"/>
    </source>
</evidence>
<accession>A0ABU8RZ71</accession>
<keyword evidence="4 6" id="KW-0274">FAD</keyword>
<dbReference type="Gene3D" id="1.20.140.10">
    <property type="entry name" value="Butyryl-CoA Dehydrogenase, subunit A, domain 3"/>
    <property type="match status" value="1"/>
</dbReference>
<dbReference type="InterPro" id="IPR009075">
    <property type="entry name" value="AcylCo_DH/oxidase_C"/>
</dbReference>
<evidence type="ECO:0000259" key="7">
    <source>
        <dbReference type="Pfam" id="PF00441"/>
    </source>
</evidence>
<evidence type="ECO:0000256" key="6">
    <source>
        <dbReference type="RuleBase" id="RU362125"/>
    </source>
</evidence>
<dbReference type="InterPro" id="IPR052161">
    <property type="entry name" value="Mycobact_Acyl-CoA_DH"/>
</dbReference>
<dbReference type="InterPro" id="IPR013786">
    <property type="entry name" value="AcylCoA_DH/ox_N"/>
</dbReference>
<evidence type="ECO:0000259" key="9">
    <source>
        <dbReference type="Pfam" id="PF02771"/>
    </source>
</evidence>
<evidence type="ECO:0000256" key="4">
    <source>
        <dbReference type="ARBA" id="ARBA00022827"/>
    </source>
</evidence>
<dbReference type="Gene3D" id="1.10.540.10">
    <property type="entry name" value="Acyl-CoA dehydrogenase/oxidase, N-terminal domain"/>
    <property type="match status" value="1"/>
</dbReference>
<comment type="caution">
    <text evidence="10">The sequence shown here is derived from an EMBL/GenBank/DDBJ whole genome shotgun (WGS) entry which is preliminary data.</text>
</comment>
<comment type="cofactor">
    <cofactor evidence="1 6">
        <name>FAD</name>
        <dbReference type="ChEBI" id="CHEBI:57692"/>
    </cofactor>
</comment>
<reference evidence="10 11" key="1">
    <citation type="submission" date="2024-03" db="EMBL/GenBank/DDBJ databases">
        <authorList>
            <person name="Jo J.-H."/>
        </authorList>
    </citation>
    <scope>NUCLEOTIDE SEQUENCE [LARGE SCALE GENOMIC DNA]</scope>
    <source>
        <strain evidence="10 11">PS1R-30</strain>
    </source>
</reference>
<keyword evidence="5 6" id="KW-0560">Oxidoreductase</keyword>
<evidence type="ECO:0000256" key="2">
    <source>
        <dbReference type="ARBA" id="ARBA00009347"/>
    </source>
</evidence>
<dbReference type="Gene3D" id="2.40.110.10">
    <property type="entry name" value="Butyryl-CoA Dehydrogenase, subunit A, domain 2"/>
    <property type="match status" value="1"/>
</dbReference>
<keyword evidence="11" id="KW-1185">Reference proteome</keyword>
<dbReference type="PANTHER" id="PTHR43292:SF4">
    <property type="entry name" value="ACYL-COA DEHYDROGENASE FADE34"/>
    <property type="match status" value="1"/>
</dbReference>
<dbReference type="InterPro" id="IPR037069">
    <property type="entry name" value="AcylCoA_DH/ox_N_sf"/>
</dbReference>
<evidence type="ECO:0000259" key="8">
    <source>
        <dbReference type="Pfam" id="PF02770"/>
    </source>
</evidence>
<name>A0ABU8RZ71_9SPHN</name>
<evidence type="ECO:0000313" key="11">
    <source>
        <dbReference type="Proteomes" id="UP001361239"/>
    </source>
</evidence>
<dbReference type="InterPro" id="IPR036250">
    <property type="entry name" value="AcylCo_DH-like_C"/>
</dbReference>